<accession>A0A225V2M4</accession>
<dbReference type="EMBL" id="NBNE01008545">
    <property type="protein sequence ID" value="OWY99373.1"/>
    <property type="molecule type" value="Genomic_DNA"/>
</dbReference>
<dbReference type="Proteomes" id="UP000198211">
    <property type="component" value="Unassembled WGS sequence"/>
</dbReference>
<name>A0A225V2M4_9STRA</name>
<organism evidence="1 2">
    <name type="scientific">Phytophthora megakarya</name>
    <dbReference type="NCBI Taxonomy" id="4795"/>
    <lineage>
        <taxon>Eukaryota</taxon>
        <taxon>Sar</taxon>
        <taxon>Stramenopiles</taxon>
        <taxon>Oomycota</taxon>
        <taxon>Peronosporomycetes</taxon>
        <taxon>Peronosporales</taxon>
        <taxon>Peronosporaceae</taxon>
        <taxon>Phytophthora</taxon>
    </lineage>
</organism>
<sequence>MEELLAQDISAHYVMTKLKFDPYLQKNFGNAKLQTLSDYVDMFNKKNPNRKTSLIDTLRKDYSEQYLVLEFQIAKNNGNEVTKAMATKLQTELFEHWVKNKKTASDVFNDLGFQFYFDNTRLTILDDYVKVLNAKNPHHKTKTLKVLIDGFEGEDKLAIRLALNVPDGNLNIWNLLFQDWVKRKLNPMSVLVDVFKVDEKKLDDASDKIKAIIAEYKPFYLEKKRVDPDWLPKNVDPRRL</sequence>
<evidence type="ECO:0000313" key="2">
    <source>
        <dbReference type="Proteomes" id="UP000198211"/>
    </source>
</evidence>
<comment type="caution">
    <text evidence="1">The sequence shown here is derived from an EMBL/GenBank/DDBJ whole genome shotgun (WGS) entry which is preliminary data.</text>
</comment>
<reference evidence="2" key="1">
    <citation type="submission" date="2017-03" db="EMBL/GenBank/DDBJ databases">
        <title>Phytopthora megakarya and P. palmivora, two closely related causual agents of cacao black pod achieved similar genome size and gene model numbers by different mechanisms.</title>
        <authorList>
            <person name="Ali S."/>
            <person name="Shao J."/>
            <person name="Larry D.J."/>
            <person name="Kronmiller B."/>
            <person name="Shen D."/>
            <person name="Strem M.D."/>
            <person name="Melnick R.L."/>
            <person name="Guiltinan M.J."/>
            <person name="Tyler B.M."/>
            <person name="Meinhardt L.W."/>
            <person name="Bailey B.A."/>
        </authorList>
    </citation>
    <scope>NUCLEOTIDE SEQUENCE [LARGE SCALE GENOMIC DNA]</scope>
    <source>
        <strain evidence="2">zdho120</strain>
    </source>
</reference>
<evidence type="ECO:0000313" key="1">
    <source>
        <dbReference type="EMBL" id="OWY99373.1"/>
    </source>
</evidence>
<proteinExistence type="predicted"/>
<protein>
    <submittedName>
        <fullName evidence="1">RxLR effector protein</fullName>
    </submittedName>
</protein>
<gene>
    <name evidence="1" type="ORF">PHMEG_00029626</name>
</gene>
<dbReference type="AlphaFoldDB" id="A0A225V2M4"/>
<keyword evidence="2" id="KW-1185">Reference proteome</keyword>